<dbReference type="InterPro" id="IPR036397">
    <property type="entry name" value="RNaseH_sf"/>
</dbReference>
<evidence type="ECO:0000259" key="2">
    <source>
        <dbReference type="Pfam" id="PF13966"/>
    </source>
</evidence>
<dbReference type="Pfam" id="PF13966">
    <property type="entry name" value="zf-RVT"/>
    <property type="match status" value="1"/>
</dbReference>
<proteinExistence type="predicted"/>
<protein>
    <submittedName>
        <fullName evidence="3">Uncharacterized protein</fullName>
    </submittedName>
</protein>
<reference evidence="3 4" key="1">
    <citation type="submission" date="2024-11" db="EMBL/GenBank/DDBJ databases">
        <title>A near-complete genome assembly of Cinchona calisaya.</title>
        <authorList>
            <person name="Lian D.C."/>
            <person name="Zhao X.W."/>
            <person name="Wei L."/>
        </authorList>
    </citation>
    <scope>NUCLEOTIDE SEQUENCE [LARGE SCALE GENOMIC DNA]</scope>
    <source>
        <tissue evidence="3">Nenye</tissue>
    </source>
</reference>
<keyword evidence="4" id="KW-1185">Reference proteome</keyword>
<feature type="domain" description="Reverse transcriptase zinc-binding" evidence="2">
    <location>
        <begin position="21"/>
        <end position="119"/>
    </location>
</feature>
<gene>
    <name evidence="3" type="ORF">ACH5RR_001544</name>
</gene>
<evidence type="ECO:0000313" key="3">
    <source>
        <dbReference type="EMBL" id="KAL3538178.1"/>
    </source>
</evidence>
<accession>A0ABD3B3T8</accession>
<sequence length="374" mass="43122">MSGKRNERDSWLWHYTRDGCYSVKSMYHSILGSGLCKEASNCEGSPSGSGSKVWEKLWKIKLPNKFKHHLWRLANDSLPSLDNLRRRGLQVDGSCPVCGIETENQFHLLFDCVVAVQVWTLSFLSSKIHGLNQPNAGNWIQEIILTFGDEDLERFTVLCWLLWQSRNKLVHERVRDDTLDLVNSAQKIIHDFQLVTGRSLINQESPNFDDRWCPPAVNRVKFNFDGAVFSELRDIGLGVVVRDHMGKFLAALSERCNGFVDPLLTELFSLKNSIWLAKRLRYRDISLEGDSVQVVKMVNRDGEDFSQSGLLLKEIKDELRQFRSWDIGWLRRKGNRVAHAFARYAKSVEQLQIWHDAPPDFIMDELSFDEHASI</sequence>
<dbReference type="InterPro" id="IPR012337">
    <property type="entry name" value="RNaseH-like_sf"/>
</dbReference>
<dbReference type="EMBL" id="JBJUIK010000001">
    <property type="protein sequence ID" value="KAL3538178.1"/>
    <property type="molecule type" value="Genomic_DNA"/>
</dbReference>
<dbReference type="CDD" id="cd06222">
    <property type="entry name" value="RNase_H_like"/>
    <property type="match status" value="1"/>
</dbReference>
<comment type="caution">
    <text evidence="3">The sequence shown here is derived from an EMBL/GenBank/DDBJ whole genome shotgun (WGS) entry which is preliminary data.</text>
</comment>
<evidence type="ECO:0000259" key="1">
    <source>
        <dbReference type="Pfam" id="PF13456"/>
    </source>
</evidence>
<dbReference type="PANTHER" id="PTHR47074:SF48">
    <property type="entry name" value="POLYNUCLEOTIDYL TRANSFERASE, RIBONUCLEASE H-LIKE SUPERFAMILY PROTEIN"/>
    <property type="match status" value="1"/>
</dbReference>
<dbReference type="Gene3D" id="3.30.420.10">
    <property type="entry name" value="Ribonuclease H-like superfamily/Ribonuclease H"/>
    <property type="match status" value="1"/>
</dbReference>
<organism evidence="3 4">
    <name type="scientific">Cinchona calisaya</name>
    <dbReference type="NCBI Taxonomy" id="153742"/>
    <lineage>
        <taxon>Eukaryota</taxon>
        <taxon>Viridiplantae</taxon>
        <taxon>Streptophyta</taxon>
        <taxon>Embryophyta</taxon>
        <taxon>Tracheophyta</taxon>
        <taxon>Spermatophyta</taxon>
        <taxon>Magnoliopsida</taxon>
        <taxon>eudicotyledons</taxon>
        <taxon>Gunneridae</taxon>
        <taxon>Pentapetalae</taxon>
        <taxon>asterids</taxon>
        <taxon>lamiids</taxon>
        <taxon>Gentianales</taxon>
        <taxon>Rubiaceae</taxon>
        <taxon>Cinchonoideae</taxon>
        <taxon>Cinchoneae</taxon>
        <taxon>Cinchona</taxon>
    </lineage>
</organism>
<feature type="domain" description="RNase H type-1" evidence="1">
    <location>
        <begin position="223"/>
        <end position="345"/>
    </location>
</feature>
<dbReference type="InterPro" id="IPR044730">
    <property type="entry name" value="RNase_H-like_dom_plant"/>
</dbReference>
<dbReference type="Proteomes" id="UP001630127">
    <property type="component" value="Unassembled WGS sequence"/>
</dbReference>
<dbReference type="AlphaFoldDB" id="A0ABD3B3T8"/>
<evidence type="ECO:0000313" key="4">
    <source>
        <dbReference type="Proteomes" id="UP001630127"/>
    </source>
</evidence>
<name>A0ABD3B3T8_9GENT</name>
<dbReference type="InterPro" id="IPR026960">
    <property type="entry name" value="RVT-Znf"/>
</dbReference>
<dbReference type="InterPro" id="IPR002156">
    <property type="entry name" value="RNaseH_domain"/>
</dbReference>
<dbReference type="SUPFAM" id="SSF53098">
    <property type="entry name" value="Ribonuclease H-like"/>
    <property type="match status" value="1"/>
</dbReference>
<dbReference type="PANTHER" id="PTHR47074">
    <property type="entry name" value="BNAC02G40300D PROTEIN"/>
    <property type="match status" value="1"/>
</dbReference>
<dbReference type="Pfam" id="PF13456">
    <property type="entry name" value="RVT_3"/>
    <property type="match status" value="1"/>
</dbReference>
<dbReference type="InterPro" id="IPR052929">
    <property type="entry name" value="RNase_H-like_EbsB-rel"/>
</dbReference>